<proteinExistence type="predicted"/>
<dbReference type="InterPro" id="IPR029068">
    <property type="entry name" value="Glyas_Bleomycin-R_OHBP_Dase"/>
</dbReference>
<dbReference type="Gene3D" id="3.10.180.10">
    <property type="entry name" value="2,3-Dihydroxybiphenyl 1,2-Dioxygenase, domain 1"/>
    <property type="match status" value="1"/>
</dbReference>
<dbReference type="PANTHER" id="PTHR35908:SF1">
    <property type="entry name" value="CONSERVED PROTEIN"/>
    <property type="match status" value="1"/>
</dbReference>
<dbReference type="PANTHER" id="PTHR35908">
    <property type="entry name" value="HYPOTHETICAL FUSION PROTEIN"/>
    <property type="match status" value="1"/>
</dbReference>
<sequence>MGTTVASLIMVNLDCQDPGRLATFYSEVLGLPVTHSAEEYAMVSDGTTSLGFGRVPDHTPPAWPDTTGTKRYHLDLAVSDLDAAEKACRDLGATVPDFQPGGDRWRVLLDPAGHPFCICLTSQD</sequence>
<keyword evidence="3" id="KW-1185">Reference proteome</keyword>
<evidence type="ECO:0000313" key="2">
    <source>
        <dbReference type="EMBL" id="MCP2257600.1"/>
    </source>
</evidence>
<dbReference type="PROSITE" id="PS51819">
    <property type="entry name" value="VOC"/>
    <property type="match status" value="1"/>
</dbReference>
<dbReference type="Proteomes" id="UP001205311">
    <property type="component" value="Unassembled WGS sequence"/>
</dbReference>
<name>A0ABT1HQ61_STRSD</name>
<feature type="domain" description="VOC" evidence="1">
    <location>
        <begin position="7"/>
        <end position="121"/>
    </location>
</feature>
<organism evidence="2 3">
    <name type="scientific">Streptoalloteichus tenebrarius (strain ATCC 17920 / DSM 40477 / JCM 4838 / CBS 697.72 / NBRC 16177 / NCIMB 11028 / NRRL B-12390 / A12253. 1 / ISP 5477)</name>
    <name type="common">Streptomyces tenebrarius</name>
    <dbReference type="NCBI Taxonomy" id="1933"/>
    <lineage>
        <taxon>Bacteria</taxon>
        <taxon>Bacillati</taxon>
        <taxon>Actinomycetota</taxon>
        <taxon>Actinomycetes</taxon>
        <taxon>Pseudonocardiales</taxon>
        <taxon>Pseudonocardiaceae</taxon>
        <taxon>Streptoalloteichus</taxon>
    </lineage>
</organism>
<dbReference type="InterPro" id="IPR037523">
    <property type="entry name" value="VOC_core"/>
</dbReference>
<reference evidence="2 3" key="1">
    <citation type="submission" date="2022-06" db="EMBL/GenBank/DDBJ databases">
        <title>Genomic Encyclopedia of Archaeal and Bacterial Type Strains, Phase II (KMG-II): from individual species to whole genera.</title>
        <authorList>
            <person name="Goeker M."/>
        </authorList>
    </citation>
    <scope>NUCLEOTIDE SEQUENCE [LARGE SCALE GENOMIC DNA]</scope>
    <source>
        <strain evidence="2 3">DSM 40477</strain>
    </source>
</reference>
<dbReference type="EMBL" id="JAMTCP010000004">
    <property type="protein sequence ID" value="MCP2257600.1"/>
    <property type="molecule type" value="Genomic_DNA"/>
</dbReference>
<gene>
    <name evidence="2" type="ORF">LX15_001285</name>
</gene>
<dbReference type="Pfam" id="PF18029">
    <property type="entry name" value="Glyoxalase_6"/>
    <property type="match status" value="1"/>
</dbReference>
<dbReference type="RefSeq" id="WP_253668543.1">
    <property type="nucleotide sequence ID" value="NZ_JAMTCP010000004.1"/>
</dbReference>
<accession>A0ABT1HQ61</accession>
<evidence type="ECO:0000259" key="1">
    <source>
        <dbReference type="PROSITE" id="PS51819"/>
    </source>
</evidence>
<protein>
    <recommendedName>
        <fullName evidence="1">VOC domain-containing protein</fullName>
    </recommendedName>
</protein>
<dbReference type="SUPFAM" id="SSF54593">
    <property type="entry name" value="Glyoxalase/Bleomycin resistance protein/Dihydroxybiphenyl dioxygenase"/>
    <property type="match status" value="1"/>
</dbReference>
<dbReference type="InterPro" id="IPR041581">
    <property type="entry name" value="Glyoxalase_6"/>
</dbReference>
<evidence type="ECO:0000313" key="3">
    <source>
        <dbReference type="Proteomes" id="UP001205311"/>
    </source>
</evidence>
<comment type="caution">
    <text evidence="2">The sequence shown here is derived from an EMBL/GenBank/DDBJ whole genome shotgun (WGS) entry which is preliminary data.</text>
</comment>
<dbReference type="CDD" id="cd06587">
    <property type="entry name" value="VOC"/>
    <property type="match status" value="1"/>
</dbReference>